<dbReference type="InterPro" id="IPR008979">
    <property type="entry name" value="Galactose-bd-like_sf"/>
</dbReference>
<dbReference type="EMBL" id="JAVRHQ010000014">
    <property type="protein sequence ID" value="MDT0643565.1"/>
    <property type="molecule type" value="Genomic_DNA"/>
</dbReference>
<evidence type="ECO:0000313" key="13">
    <source>
        <dbReference type="EMBL" id="MDT0643565.1"/>
    </source>
</evidence>
<feature type="active site" description="Nucleophile" evidence="11">
    <location>
        <position position="628"/>
    </location>
</feature>
<sequence>MKYKNLIFISVLSSMLFTSCQEEVMEWEERDEQDRITTAELPLELEEKIERYDALKSYSDYTLGAGIILDLYMNDETYRNIVNENFDEVTVGYAMKHGAMVNAQGEINFDPIDDFIAQTNAAGLSVYGHTLVWHANQNASYLNSLIAPTVIPGSSGANALDLSGLQDASFTGWAKNNPGAGITIVEDAGLGENSQAIQLIAGSGSSNAYDLQLATPEIPVVNGHEYEVSFYIKSDQPGKGRISFSGLENNYPWKDWYSNGAGQTEAFETTSQWQQVKFTVNDFSGDTFSMAFDLGYVPDVTYYIDVDNISVVDLDAEAETVNLITNGDFEGGNLDSWNGWGNGSSRAVSAEGEGYGDSGYAMVLTNPVEAQLYEAQQVFTLDEPLEEGTEYTYSFYVKADTPATIQVQIQGGSAQYSGPIEIGTTWSQITRTVTPTAGNNALVFDFGQTATTFYIDDVVLTSGEVATGTGPVIIEMPEEEKAELIGAAMEDWISSMVTHYKDEVSAWDVVNEPMREGGTLRDGNVTDAASDDFYWVKYLGKDYAVTAFNLARQYGNPDDILFINDYNLESSPAKLDGLIDYVQYIESQGATVDGIGTQMHVSLSTSRENITSMFQKLAGTGKIIKISELDVRLGTASPTADQLAEQADMYQFIIDSYNEYIPSAQQYGITIWNVSDNADEHEYWLTDESPNLWDANYERKHAYKGVADGLAGRDVSEDFTGELEY</sequence>
<comment type="caution">
    <text evidence="13">The sequence shown here is derived from an EMBL/GenBank/DDBJ whole genome shotgun (WGS) entry which is preliminary data.</text>
</comment>
<dbReference type="EC" id="3.2.1.8" evidence="3"/>
<dbReference type="InterPro" id="IPR017853">
    <property type="entry name" value="GH"/>
</dbReference>
<dbReference type="SUPFAM" id="SSF51445">
    <property type="entry name" value="(Trans)glycosidases"/>
    <property type="match status" value="1"/>
</dbReference>
<comment type="catalytic activity">
    <reaction evidence="1">
        <text>Endohydrolysis of (1-&gt;4)-beta-D-xylosidic linkages in xylans.</text>
        <dbReference type="EC" id="3.2.1.8"/>
    </reaction>
</comment>
<evidence type="ECO:0000256" key="8">
    <source>
        <dbReference type="ARBA" id="ARBA00023277"/>
    </source>
</evidence>
<dbReference type="SUPFAM" id="SSF49785">
    <property type="entry name" value="Galactose-binding domain-like"/>
    <property type="match status" value="2"/>
</dbReference>
<dbReference type="Proteomes" id="UP001262889">
    <property type="component" value="Unassembled WGS sequence"/>
</dbReference>
<feature type="domain" description="GH10" evidence="12">
    <location>
        <begin position="62"/>
        <end position="709"/>
    </location>
</feature>
<dbReference type="InterPro" id="IPR044846">
    <property type="entry name" value="GH10"/>
</dbReference>
<evidence type="ECO:0000256" key="2">
    <source>
        <dbReference type="ARBA" id="ARBA00007495"/>
    </source>
</evidence>
<keyword evidence="4" id="KW-0858">Xylan degradation</keyword>
<dbReference type="PANTHER" id="PTHR31490:SF88">
    <property type="entry name" value="BETA-XYLANASE"/>
    <property type="match status" value="1"/>
</dbReference>
<proteinExistence type="inferred from homology"/>
<dbReference type="InterPro" id="IPR003305">
    <property type="entry name" value="CenC_carb-bd"/>
</dbReference>
<keyword evidence="14" id="KW-1185">Reference proteome</keyword>
<dbReference type="RefSeq" id="WP_311535186.1">
    <property type="nucleotide sequence ID" value="NZ_JAVRHQ010000014.1"/>
</dbReference>
<evidence type="ECO:0000256" key="9">
    <source>
        <dbReference type="ARBA" id="ARBA00023295"/>
    </source>
</evidence>
<dbReference type="PROSITE" id="PS51760">
    <property type="entry name" value="GH10_2"/>
    <property type="match status" value="1"/>
</dbReference>
<protein>
    <recommendedName>
        <fullName evidence="3">endo-1,4-beta-xylanase</fullName>
        <ecNumber evidence="3">3.2.1.8</ecNumber>
    </recommendedName>
</protein>
<reference evidence="13 14" key="1">
    <citation type="submission" date="2023-09" db="EMBL/GenBank/DDBJ databases">
        <authorList>
            <person name="Rey-Velasco X."/>
        </authorList>
    </citation>
    <scope>NUCLEOTIDE SEQUENCE [LARGE SCALE GENOMIC DNA]</scope>
    <source>
        <strain evidence="13 14">F363</strain>
    </source>
</reference>
<keyword evidence="7" id="KW-0378">Hydrolase</keyword>
<evidence type="ECO:0000256" key="7">
    <source>
        <dbReference type="ARBA" id="ARBA00022801"/>
    </source>
</evidence>
<dbReference type="InterPro" id="IPR001000">
    <property type="entry name" value="GH10_dom"/>
</dbReference>
<comment type="similarity">
    <text evidence="2">Belongs to the glycosyl hydrolase 10 (cellulase F) family.</text>
</comment>
<evidence type="ECO:0000256" key="5">
    <source>
        <dbReference type="ARBA" id="ARBA00022729"/>
    </source>
</evidence>
<evidence type="ECO:0000259" key="12">
    <source>
        <dbReference type="PROSITE" id="PS51760"/>
    </source>
</evidence>
<dbReference type="InterPro" id="IPR031158">
    <property type="entry name" value="GH10_AS"/>
</dbReference>
<dbReference type="PROSITE" id="PS51257">
    <property type="entry name" value="PROKAR_LIPOPROTEIN"/>
    <property type="match status" value="1"/>
</dbReference>
<accession>A0ABU3CB49</accession>
<keyword evidence="5" id="KW-0732">Signal</keyword>
<organism evidence="13 14">
    <name type="scientific">Autumnicola tepida</name>
    <dbReference type="NCBI Taxonomy" id="3075595"/>
    <lineage>
        <taxon>Bacteria</taxon>
        <taxon>Pseudomonadati</taxon>
        <taxon>Bacteroidota</taxon>
        <taxon>Flavobacteriia</taxon>
        <taxon>Flavobacteriales</taxon>
        <taxon>Flavobacteriaceae</taxon>
        <taxon>Autumnicola</taxon>
    </lineage>
</organism>
<dbReference type="PANTHER" id="PTHR31490">
    <property type="entry name" value="GLYCOSYL HYDROLASE"/>
    <property type="match status" value="1"/>
</dbReference>
<evidence type="ECO:0000256" key="3">
    <source>
        <dbReference type="ARBA" id="ARBA00012590"/>
    </source>
</evidence>
<evidence type="ECO:0000256" key="4">
    <source>
        <dbReference type="ARBA" id="ARBA00022651"/>
    </source>
</evidence>
<keyword evidence="8" id="KW-0119">Carbohydrate metabolism</keyword>
<keyword evidence="10" id="KW-0624">Polysaccharide degradation</keyword>
<dbReference type="Gene3D" id="3.20.20.80">
    <property type="entry name" value="Glycosidases"/>
    <property type="match status" value="2"/>
</dbReference>
<dbReference type="Pfam" id="PF02018">
    <property type="entry name" value="CBM_4_9"/>
    <property type="match status" value="2"/>
</dbReference>
<dbReference type="SMART" id="SM00633">
    <property type="entry name" value="Glyco_10"/>
    <property type="match status" value="1"/>
</dbReference>
<keyword evidence="9" id="KW-0326">Glycosidase</keyword>
<evidence type="ECO:0000313" key="14">
    <source>
        <dbReference type="Proteomes" id="UP001262889"/>
    </source>
</evidence>
<evidence type="ECO:0000256" key="1">
    <source>
        <dbReference type="ARBA" id="ARBA00000681"/>
    </source>
</evidence>
<dbReference type="PROSITE" id="PS00591">
    <property type="entry name" value="GH10_1"/>
    <property type="match status" value="1"/>
</dbReference>
<evidence type="ECO:0000256" key="10">
    <source>
        <dbReference type="ARBA" id="ARBA00023326"/>
    </source>
</evidence>
<evidence type="ECO:0000256" key="11">
    <source>
        <dbReference type="PROSITE-ProRule" id="PRU10061"/>
    </source>
</evidence>
<name>A0ABU3CB49_9FLAO</name>
<dbReference type="Gene3D" id="2.60.120.260">
    <property type="entry name" value="Galactose-binding domain-like"/>
    <property type="match status" value="2"/>
</dbReference>
<gene>
    <name evidence="13" type="ORF">RM553_12045</name>
</gene>
<evidence type="ECO:0000256" key="6">
    <source>
        <dbReference type="ARBA" id="ARBA00022737"/>
    </source>
</evidence>
<keyword evidence="6" id="KW-0677">Repeat</keyword>
<dbReference type="Pfam" id="PF00331">
    <property type="entry name" value="Glyco_hydro_10"/>
    <property type="match status" value="2"/>
</dbReference>